<dbReference type="EMBL" id="BRXR01000001">
    <property type="protein sequence ID" value="GLC32000.1"/>
    <property type="molecule type" value="Genomic_DNA"/>
</dbReference>
<dbReference type="Proteomes" id="UP001208567">
    <property type="component" value="Unassembled WGS sequence"/>
</dbReference>
<accession>A0ABQ5N9V6</accession>
<organism evidence="2 3">
    <name type="scientific">Clostridium omnivorum</name>
    <dbReference type="NCBI Taxonomy" id="1604902"/>
    <lineage>
        <taxon>Bacteria</taxon>
        <taxon>Bacillati</taxon>
        <taxon>Bacillota</taxon>
        <taxon>Clostridia</taxon>
        <taxon>Eubacteriales</taxon>
        <taxon>Clostridiaceae</taxon>
        <taxon>Clostridium</taxon>
    </lineage>
</organism>
<dbReference type="InterPro" id="IPR015093">
    <property type="entry name" value="Card1_endonucl_dom"/>
</dbReference>
<evidence type="ECO:0000313" key="2">
    <source>
        <dbReference type="EMBL" id="GLC32000.1"/>
    </source>
</evidence>
<dbReference type="InterPro" id="IPR011856">
    <property type="entry name" value="tRNA_endonuc-like_dom_sf"/>
</dbReference>
<name>A0ABQ5N9V6_9CLOT</name>
<reference evidence="2 3" key="1">
    <citation type="journal article" date="2024" name="Int. J. Syst. Evol. Microbiol.">
        <title>Clostridium omnivorum sp. nov., isolated from anoxic soil under the treatment of reductive soil disinfestation.</title>
        <authorList>
            <person name="Ueki A."/>
            <person name="Tonouchi A."/>
            <person name="Kaku N."/>
            <person name="Honma S."/>
            <person name="Ueki K."/>
        </authorList>
    </citation>
    <scope>NUCLEOTIDE SEQUENCE [LARGE SCALE GENOMIC DNA]</scope>
    <source>
        <strain evidence="2 3">E14</strain>
    </source>
</reference>
<dbReference type="Gene3D" id="3.40.1350.10">
    <property type="match status" value="1"/>
</dbReference>
<dbReference type="InterPro" id="IPR011335">
    <property type="entry name" value="Restrct_endonuc-II-like"/>
</dbReference>
<dbReference type="SUPFAM" id="SSF52980">
    <property type="entry name" value="Restriction endonuclease-like"/>
    <property type="match status" value="1"/>
</dbReference>
<feature type="domain" description="Card1 endonuclease" evidence="1">
    <location>
        <begin position="253"/>
        <end position="364"/>
    </location>
</feature>
<evidence type="ECO:0000259" key="1">
    <source>
        <dbReference type="Pfam" id="PF09002"/>
    </source>
</evidence>
<sequence>MRCRTLINLLSKYNDHNIIAALKYNPKTIVFIRYKSQQNKNIFMEVKKVIQKQLPGTEIIDRVISAGNPQKLEDIIKEYADKDTIINLSGGSKISSIIAYKVAIEKNIVSVVVDLKGKGFYKIQGKSIELQREPFTELKVDEIISTSGAAIVEHSTDYYHSDECVELLNYVMNNFEQWKIVKDILRDKDIVSIDKDEPLKVSLDLRHINKANSSELKDFIGGMNIRGFIIKCTFFSERVDFGFRDIGIKRFILTSGIWLEALTYKLVDNIEEVDDIKSGVLFEWDRDLKHVRNEVDVVAAVDSTLMCISCKDTEKYDVEELNELQVYSEKLGGEDVKKILVASREPLRQELVMERAEEMNINVIIFNGDVKLFQSRLRDIVLK</sequence>
<comment type="caution">
    <text evidence="2">The sequence shown here is derived from an EMBL/GenBank/DDBJ whole genome shotgun (WGS) entry which is preliminary data.</text>
</comment>
<dbReference type="Gene3D" id="3.40.50.10770">
    <property type="entry name" value="Hypothetical protein VC1899 like domain (Restriction endonuclease-like)"/>
    <property type="match status" value="1"/>
</dbReference>
<proteinExistence type="predicted"/>
<evidence type="ECO:0000313" key="3">
    <source>
        <dbReference type="Proteomes" id="UP001208567"/>
    </source>
</evidence>
<dbReference type="RefSeq" id="WP_264851312.1">
    <property type="nucleotide sequence ID" value="NZ_BRXR01000001.1"/>
</dbReference>
<protein>
    <recommendedName>
        <fullName evidence="1">Card1 endonuclease domain-containing protein</fullName>
    </recommendedName>
</protein>
<dbReference type="Pfam" id="PF09002">
    <property type="entry name" value="Card1_endonuc"/>
    <property type="match status" value="1"/>
</dbReference>
<gene>
    <name evidence="2" type="ORF">bsdE14_34100</name>
</gene>
<keyword evidence="3" id="KW-1185">Reference proteome</keyword>